<accession>A0A5B8XGG1</accession>
<evidence type="ECO:0000259" key="3">
    <source>
        <dbReference type="PROSITE" id="PS51462"/>
    </source>
</evidence>
<evidence type="ECO:0000256" key="1">
    <source>
        <dbReference type="ARBA" id="ARBA00001946"/>
    </source>
</evidence>
<keyword evidence="5" id="KW-1185">Reference proteome</keyword>
<dbReference type="Proteomes" id="UP000321934">
    <property type="component" value="Chromosome"/>
</dbReference>
<dbReference type="InterPro" id="IPR000086">
    <property type="entry name" value="NUDIX_hydrolase_dom"/>
</dbReference>
<gene>
    <name evidence="4" type="ORF">Deia_00504</name>
</gene>
<proteinExistence type="predicted"/>
<protein>
    <submittedName>
        <fullName evidence="4">RppH-like NUDIX hydrolase</fullName>
    </submittedName>
</protein>
<dbReference type="Gene3D" id="3.90.79.10">
    <property type="entry name" value="Nucleoside Triphosphate Pyrophosphohydrolase"/>
    <property type="match status" value="1"/>
</dbReference>
<sequence>MKKIFLLLAFLLIICAYFIFTIRIEIGKKIHNIEPEKHGNAGCIIANKDGYILMSKGVKTKKYHIPGGTAMGYESPEDTAMRETFEEIGIKPTIVKLFALKENNFYIFFCKINEEYLDHEHVFEDEISGNEWVDVKNIDSKLLRYPSEYKSIVESEEFKSFVLEND</sequence>
<keyword evidence="2 4" id="KW-0378">Hydrolase</keyword>
<evidence type="ECO:0000256" key="2">
    <source>
        <dbReference type="ARBA" id="ARBA00022801"/>
    </source>
</evidence>
<reference evidence="4 5" key="1">
    <citation type="journal article" date="2019" name="ISME J.">
        <title>Deianiraea, an extracellular bacterium associated with the ciliate Paramecium, suggests an alternative scenario for the evolution of Rickettsiales.</title>
        <authorList>
            <person name="Castelli M."/>
            <person name="Sabaneyeva E."/>
            <person name="Lanzoni O."/>
            <person name="Lebedeva N."/>
            <person name="Floriano A.M."/>
            <person name="Gaiarsa S."/>
            <person name="Benken K."/>
            <person name="Modeo L."/>
            <person name="Bandi C."/>
            <person name="Potekhin A."/>
            <person name="Sassera D."/>
            <person name="Petroni G."/>
        </authorList>
    </citation>
    <scope>NUCLEOTIDE SEQUENCE [LARGE SCALE GENOMIC DNA]</scope>
    <source>
        <strain evidence="4">CyL4-1</strain>
    </source>
</reference>
<dbReference type="GO" id="GO:0016787">
    <property type="term" value="F:hydrolase activity"/>
    <property type="evidence" value="ECO:0007669"/>
    <property type="project" value="UniProtKB-KW"/>
</dbReference>
<dbReference type="PROSITE" id="PS51462">
    <property type="entry name" value="NUDIX"/>
    <property type="match status" value="1"/>
</dbReference>
<dbReference type="EMBL" id="CP029077">
    <property type="protein sequence ID" value="QED23301.1"/>
    <property type="molecule type" value="Genomic_DNA"/>
</dbReference>
<feature type="domain" description="Nudix hydrolase" evidence="3">
    <location>
        <begin position="36"/>
        <end position="156"/>
    </location>
</feature>
<comment type="cofactor">
    <cofactor evidence="1">
        <name>Mg(2+)</name>
        <dbReference type="ChEBI" id="CHEBI:18420"/>
    </cofactor>
</comment>
<dbReference type="OrthoDB" id="289720at2"/>
<dbReference type="RefSeq" id="WP_146820581.1">
    <property type="nucleotide sequence ID" value="NZ_CP029077.1"/>
</dbReference>
<dbReference type="PANTHER" id="PTHR43046">
    <property type="entry name" value="GDP-MANNOSE MANNOSYL HYDROLASE"/>
    <property type="match status" value="1"/>
</dbReference>
<dbReference type="InterPro" id="IPR020084">
    <property type="entry name" value="NUDIX_hydrolase_CS"/>
</dbReference>
<dbReference type="CDD" id="cd02883">
    <property type="entry name" value="NUDIX_Hydrolase"/>
    <property type="match status" value="1"/>
</dbReference>
<dbReference type="AlphaFoldDB" id="A0A5B8XGG1"/>
<dbReference type="PROSITE" id="PS00893">
    <property type="entry name" value="NUDIX_BOX"/>
    <property type="match status" value="1"/>
</dbReference>
<dbReference type="PANTHER" id="PTHR43046:SF14">
    <property type="entry name" value="MUTT_NUDIX FAMILY PROTEIN"/>
    <property type="match status" value="1"/>
</dbReference>
<dbReference type="InterPro" id="IPR015797">
    <property type="entry name" value="NUDIX_hydrolase-like_dom_sf"/>
</dbReference>
<organism evidence="4 5">
    <name type="scientific">Candidatus Deianiraea vastatrix</name>
    <dbReference type="NCBI Taxonomy" id="2163644"/>
    <lineage>
        <taxon>Bacteria</taxon>
        <taxon>Pseudomonadati</taxon>
        <taxon>Pseudomonadota</taxon>
        <taxon>Alphaproteobacteria</taxon>
        <taxon>Rickettsiales</taxon>
        <taxon>Candidatus Deianiraeaceae</taxon>
        <taxon>Candidatus Deianiraea</taxon>
    </lineage>
</organism>
<dbReference type="SUPFAM" id="SSF55811">
    <property type="entry name" value="Nudix"/>
    <property type="match status" value="1"/>
</dbReference>
<evidence type="ECO:0000313" key="5">
    <source>
        <dbReference type="Proteomes" id="UP000321934"/>
    </source>
</evidence>
<dbReference type="Pfam" id="PF00293">
    <property type="entry name" value="NUDIX"/>
    <property type="match status" value="1"/>
</dbReference>
<name>A0A5B8XGG1_9RICK</name>
<evidence type="ECO:0000313" key="4">
    <source>
        <dbReference type="EMBL" id="QED23301.1"/>
    </source>
</evidence>